<protein>
    <submittedName>
        <fullName evidence="1">Uncharacterized protein</fullName>
    </submittedName>
</protein>
<evidence type="ECO:0000313" key="1">
    <source>
        <dbReference type="EMBL" id="KAK9001229.1"/>
    </source>
</evidence>
<evidence type="ECO:0000313" key="2">
    <source>
        <dbReference type="Proteomes" id="UP001396334"/>
    </source>
</evidence>
<organism evidence="1 2">
    <name type="scientific">Hibiscus sabdariffa</name>
    <name type="common">roselle</name>
    <dbReference type="NCBI Taxonomy" id="183260"/>
    <lineage>
        <taxon>Eukaryota</taxon>
        <taxon>Viridiplantae</taxon>
        <taxon>Streptophyta</taxon>
        <taxon>Embryophyta</taxon>
        <taxon>Tracheophyta</taxon>
        <taxon>Spermatophyta</taxon>
        <taxon>Magnoliopsida</taxon>
        <taxon>eudicotyledons</taxon>
        <taxon>Gunneridae</taxon>
        <taxon>Pentapetalae</taxon>
        <taxon>rosids</taxon>
        <taxon>malvids</taxon>
        <taxon>Malvales</taxon>
        <taxon>Malvaceae</taxon>
        <taxon>Malvoideae</taxon>
        <taxon>Hibiscus</taxon>
    </lineage>
</organism>
<sequence length="95" mass="10396">MSSCLSCGSSITILTGVLHPKATEDIEDSFHPFNAFGIVFFSRGVEMPALLSRMTPDMQKCGCMCPSNDSNIVFFSKDVKDSLHPFNVSDIEFAP</sequence>
<dbReference type="Proteomes" id="UP001396334">
    <property type="component" value="Unassembled WGS sequence"/>
</dbReference>
<proteinExistence type="predicted"/>
<gene>
    <name evidence="1" type="ORF">V6N11_083017</name>
</gene>
<reference evidence="1 2" key="1">
    <citation type="journal article" date="2024" name="G3 (Bethesda)">
        <title>Genome assembly of Hibiscus sabdariffa L. provides insights into metabolisms of medicinal natural products.</title>
        <authorList>
            <person name="Kim T."/>
        </authorList>
    </citation>
    <scope>NUCLEOTIDE SEQUENCE [LARGE SCALE GENOMIC DNA]</scope>
    <source>
        <strain evidence="1">TK-2024</strain>
        <tissue evidence="1">Old leaves</tissue>
    </source>
</reference>
<keyword evidence="2" id="KW-1185">Reference proteome</keyword>
<comment type="caution">
    <text evidence="1">The sequence shown here is derived from an EMBL/GenBank/DDBJ whole genome shotgun (WGS) entry which is preliminary data.</text>
</comment>
<name>A0ABR2QKS3_9ROSI</name>
<accession>A0ABR2QKS3</accession>
<dbReference type="EMBL" id="JBBPBN010000036">
    <property type="protein sequence ID" value="KAK9001229.1"/>
    <property type="molecule type" value="Genomic_DNA"/>
</dbReference>